<dbReference type="Proteomes" id="UP000712080">
    <property type="component" value="Unassembled WGS sequence"/>
</dbReference>
<organism evidence="4 5">
    <name type="scientific">Flavobacterium silvaticum</name>
    <dbReference type="NCBI Taxonomy" id="1852020"/>
    <lineage>
        <taxon>Bacteria</taxon>
        <taxon>Pseudomonadati</taxon>
        <taxon>Bacteroidota</taxon>
        <taxon>Flavobacteriia</taxon>
        <taxon>Flavobacteriales</taxon>
        <taxon>Flavobacteriaceae</taxon>
        <taxon>Flavobacterium</taxon>
    </lineage>
</organism>
<dbReference type="SUPFAM" id="SSF50998">
    <property type="entry name" value="Quinoprotein alcohol dehydrogenase-like"/>
    <property type="match status" value="1"/>
</dbReference>
<evidence type="ECO:0000313" key="4">
    <source>
        <dbReference type="EMBL" id="NMH27656.1"/>
    </source>
</evidence>
<keyword evidence="1 2" id="KW-0732">Signal</keyword>
<dbReference type="Pfam" id="PF18962">
    <property type="entry name" value="Por_Secre_tail"/>
    <property type="match status" value="1"/>
</dbReference>
<protein>
    <submittedName>
        <fullName evidence="4">T9SS type A sorting domain-containing protein</fullName>
    </submittedName>
</protein>
<accession>A0A972JFY9</accession>
<reference evidence="4" key="1">
    <citation type="submission" date="2020-02" db="EMBL/GenBank/DDBJ databases">
        <title>Flavobacterium sp. genome.</title>
        <authorList>
            <person name="Jung H.S."/>
            <person name="Baek J.H."/>
            <person name="Jeon C.O."/>
        </authorList>
    </citation>
    <scope>NUCLEOTIDE SEQUENCE</scope>
    <source>
        <strain evidence="4">SE-s28</strain>
    </source>
</reference>
<feature type="signal peptide" evidence="2">
    <location>
        <begin position="1"/>
        <end position="18"/>
    </location>
</feature>
<evidence type="ECO:0000313" key="5">
    <source>
        <dbReference type="Proteomes" id="UP000712080"/>
    </source>
</evidence>
<dbReference type="AlphaFoldDB" id="A0A972JFY9"/>
<name>A0A972JFY9_9FLAO</name>
<dbReference type="InterPro" id="IPR011047">
    <property type="entry name" value="Quinoprotein_ADH-like_sf"/>
</dbReference>
<proteinExistence type="predicted"/>
<sequence length="594" mass="64743">MKRMLLLLSLFVFALTSAQNFEWVAAGGVYNGSASYNMVRSVVRDSQGNMYHITESNQSAYCQGVIAENIVGSTTFIHKFNATGELQWIRRIGTNFYALNLAVDDQDNLYVLGNLYGTYDLRFEEQVFSVSAQYRNFLFKINPEGEYQWHVMTDTSGSYGACPLLVYANDHIYTQTGYTTISKLDMTGAVQATLTPDVFANYNAQDQIFFSDAEAMPNGDLVFHGCAYAAITYGTFVLTPETTSGNVPNIALRTDAFLDVQWAKMFNGVNTSGKRMSVDPDGNIYFGLRVNTFFTAGSDTVVNPDPSSTNYIDAILKTDGDGNPLWIKSVPTQAMIDGVVADPDGSGVVFGGYIEMSLSIGDFPLIYNEGRAFIAKLSSDGEFTNAFNFAAGSFGTNNHIISGADGKFIAAGHLVGGTGEFGCLEATDTFGFYLAQFTLDPIDAPTPVISQNESMLTASPEFDGTIQWYLDDELIEGATSQTLEISEAGSYSVAYSYEFGCETQTSETFLSTDAFQTNEPIRIYPNPSTGIFKLEIPSGIVAYTVSDLNGRRILSGNVNASENIDLSGTEDGIYLLQLSSENTSISKKLIKQSR</sequence>
<feature type="domain" description="Secretion system C-terminal sorting" evidence="3">
    <location>
        <begin position="523"/>
        <end position="590"/>
    </location>
</feature>
<dbReference type="NCBIfam" id="TIGR04183">
    <property type="entry name" value="Por_Secre_tail"/>
    <property type="match status" value="1"/>
</dbReference>
<evidence type="ECO:0000256" key="2">
    <source>
        <dbReference type="SAM" id="SignalP"/>
    </source>
</evidence>
<gene>
    <name evidence="4" type="ORF">G6047_06400</name>
</gene>
<evidence type="ECO:0000259" key="3">
    <source>
        <dbReference type="Pfam" id="PF18962"/>
    </source>
</evidence>
<feature type="chain" id="PRO_5037470302" evidence="2">
    <location>
        <begin position="19"/>
        <end position="594"/>
    </location>
</feature>
<dbReference type="RefSeq" id="WP_169526661.1">
    <property type="nucleotide sequence ID" value="NZ_JAAMPU010000102.1"/>
</dbReference>
<comment type="caution">
    <text evidence="4">The sequence shown here is derived from an EMBL/GenBank/DDBJ whole genome shotgun (WGS) entry which is preliminary data.</text>
</comment>
<keyword evidence="5" id="KW-1185">Reference proteome</keyword>
<dbReference type="InterPro" id="IPR026444">
    <property type="entry name" value="Secre_tail"/>
</dbReference>
<dbReference type="EMBL" id="JAAMPU010000102">
    <property type="protein sequence ID" value="NMH27656.1"/>
    <property type="molecule type" value="Genomic_DNA"/>
</dbReference>
<evidence type="ECO:0000256" key="1">
    <source>
        <dbReference type="ARBA" id="ARBA00022729"/>
    </source>
</evidence>